<dbReference type="PANTHER" id="PTHR38831:SF2">
    <property type="entry name" value="TYPE II SECRETION SYSTEM PROTEIN K"/>
    <property type="match status" value="1"/>
</dbReference>
<sequence>MLTALAGAFTLTARVESLQGRVLDDGARLHELTRAGLEYALARISDPDPGRAWRPDGRPYRLRFADADIEVRIVDESGKVDLNQADAGLLAALMRTQGVDDARARRLAAAIVDWRDPDPLQQPGGAEDADYAAAGLPYGAKDQPFESLAEVEQVLGMDRQTFARLQPYLTLHSGRAQPDPAFASEPVLTALGLQPETWMAQRRSGAGNGTLVGQGTGTYSVESRARQGQGRVATLRAVVRAGGGPIPGSAYVALGWDENVVSR</sequence>
<comment type="caution">
    <text evidence="11">The sequence shown here is derived from an EMBL/GenBank/DDBJ whole genome shotgun (WGS) entry which is preliminary data.</text>
</comment>
<evidence type="ECO:0000313" key="12">
    <source>
        <dbReference type="Proteomes" id="UP000050940"/>
    </source>
</evidence>
<dbReference type="EMBL" id="LDJP01000085">
    <property type="protein sequence ID" value="KRG82998.1"/>
    <property type="molecule type" value="Genomic_DNA"/>
</dbReference>
<keyword evidence="12" id="KW-1185">Reference proteome</keyword>
<dbReference type="AlphaFoldDB" id="A0A0R0DNS4"/>
<keyword evidence="7" id="KW-0653">Protein transport</keyword>
<keyword evidence="6" id="KW-0812">Transmembrane</keyword>
<dbReference type="PATRIC" id="fig|659018.3.peg.2857"/>
<comment type="subcellular location">
    <subcellularLocation>
        <location evidence="1">Cell inner membrane</location>
    </subcellularLocation>
</comment>
<keyword evidence="9" id="KW-0472">Membrane</keyword>
<dbReference type="Gene3D" id="1.10.40.60">
    <property type="entry name" value="EpsJ-like"/>
    <property type="match status" value="1"/>
</dbReference>
<dbReference type="PANTHER" id="PTHR38831">
    <property type="entry name" value="TYPE II SECRETION SYSTEM PROTEIN K"/>
    <property type="match status" value="1"/>
</dbReference>
<evidence type="ECO:0000256" key="3">
    <source>
        <dbReference type="ARBA" id="ARBA00022448"/>
    </source>
</evidence>
<evidence type="ECO:0000256" key="8">
    <source>
        <dbReference type="ARBA" id="ARBA00022989"/>
    </source>
</evidence>
<keyword evidence="5" id="KW-0997">Cell inner membrane</keyword>
<evidence type="ECO:0000256" key="9">
    <source>
        <dbReference type="ARBA" id="ARBA00023136"/>
    </source>
</evidence>
<feature type="domain" description="T2SS protein K first SAM-like" evidence="10">
    <location>
        <begin position="83"/>
        <end position="171"/>
    </location>
</feature>
<dbReference type="OrthoDB" id="9181871at2"/>
<evidence type="ECO:0000256" key="6">
    <source>
        <dbReference type="ARBA" id="ARBA00022692"/>
    </source>
</evidence>
<evidence type="ECO:0000256" key="2">
    <source>
        <dbReference type="ARBA" id="ARBA00007246"/>
    </source>
</evidence>
<dbReference type="GO" id="GO:0005886">
    <property type="term" value="C:plasma membrane"/>
    <property type="evidence" value="ECO:0007669"/>
    <property type="project" value="UniProtKB-SubCell"/>
</dbReference>
<accession>A0A0R0DNS4</accession>
<evidence type="ECO:0000259" key="10">
    <source>
        <dbReference type="Pfam" id="PF21687"/>
    </source>
</evidence>
<name>A0A0R0DNS4_9GAMM</name>
<evidence type="ECO:0000256" key="5">
    <source>
        <dbReference type="ARBA" id="ARBA00022519"/>
    </source>
</evidence>
<dbReference type="InterPro" id="IPR049031">
    <property type="entry name" value="T2SSK_SAM-like_1st"/>
</dbReference>
<comment type="similarity">
    <text evidence="2">Belongs to the GSP K family.</text>
</comment>
<proteinExistence type="inferred from homology"/>
<keyword evidence="3" id="KW-0813">Transport</keyword>
<organism evidence="11 12">
    <name type="scientific">Stenotrophomonas daejeonensis</name>
    <dbReference type="NCBI Taxonomy" id="659018"/>
    <lineage>
        <taxon>Bacteria</taxon>
        <taxon>Pseudomonadati</taxon>
        <taxon>Pseudomonadota</taxon>
        <taxon>Gammaproteobacteria</taxon>
        <taxon>Lysobacterales</taxon>
        <taxon>Lysobacteraceae</taxon>
        <taxon>Stenotrophomonas</taxon>
    </lineage>
</organism>
<evidence type="ECO:0000313" key="11">
    <source>
        <dbReference type="EMBL" id="KRG82998.1"/>
    </source>
</evidence>
<reference evidence="11 12" key="1">
    <citation type="submission" date="2015-05" db="EMBL/GenBank/DDBJ databases">
        <title>Genome sequencing and analysis of members of genus Stenotrophomonas.</title>
        <authorList>
            <person name="Patil P.P."/>
            <person name="Midha S."/>
            <person name="Patil P.B."/>
        </authorList>
    </citation>
    <scope>NUCLEOTIDE SEQUENCE [LARGE SCALE GENOMIC DNA]</scope>
    <source>
        <strain evidence="11 12">JCM 16244</strain>
    </source>
</reference>
<protein>
    <submittedName>
        <fullName evidence="11">General secretion pathway protein GspK</fullName>
    </submittedName>
</protein>
<evidence type="ECO:0000256" key="1">
    <source>
        <dbReference type="ARBA" id="ARBA00004533"/>
    </source>
</evidence>
<dbReference type="InterPro" id="IPR005628">
    <property type="entry name" value="GspK"/>
</dbReference>
<dbReference type="SUPFAM" id="SSF158544">
    <property type="entry name" value="GspK insert domain-like"/>
    <property type="match status" value="1"/>
</dbReference>
<keyword evidence="4" id="KW-1003">Cell membrane</keyword>
<dbReference type="RefSeq" id="WP_057641821.1">
    <property type="nucleotide sequence ID" value="NZ_LDJP01000085.1"/>
</dbReference>
<dbReference type="GO" id="GO:0009306">
    <property type="term" value="P:protein secretion"/>
    <property type="evidence" value="ECO:0007669"/>
    <property type="project" value="InterPro"/>
</dbReference>
<keyword evidence="8" id="KW-1133">Transmembrane helix</keyword>
<evidence type="ECO:0000256" key="4">
    <source>
        <dbReference type="ARBA" id="ARBA00022475"/>
    </source>
</evidence>
<gene>
    <name evidence="11" type="ORF">ABB34_13245</name>
</gene>
<dbReference type="InterPro" id="IPR038072">
    <property type="entry name" value="GspK_central_sf"/>
</dbReference>
<dbReference type="STRING" id="659018.ABB34_13245"/>
<dbReference type="Pfam" id="PF21687">
    <property type="entry name" value="T2SSK_1st"/>
    <property type="match status" value="1"/>
</dbReference>
<evidence type="ECO:0000256" key="7">
    <source>
        <dbReference type="ARBA" id="ARBA00022927"/>
    </source>
</evidence>
<dbReference type="Proteomes" id="UP000050940">
    <property type="component" value="Unassembled WGS sequence"/>
</dbReference>